<organism evidence="4 5">
    <name type="scientific">Lentithecium fluviatile CBS 122367</name>
    <dbReference type="NCBI Taxonomy" id="1168545"/>
    <lineage>
        <taxon>Eukaryota</taxon>
        <taxon>Fungi</taxon>
        <taxon>Dikarya</taxon>
        <taxon>Ascomycota</taxon>
        <taxon>Pezizomycotina</taxon>
        <taxon>Dothideomycetes</taxon>
        <taxon>Pleosporomycetidae</taxon>
        <taxon>Pleosporales</taxon>
        <taxon>Massarineae</taxon>
        <taxon>Lentitheciaceae</taxon>
        <taxon>Lentithecium</taxon>
    </lineage>
</organism>
<accession>A0A6G1IDS7</accession>
<evidence type="ECO:0000313" key="5">
    <source>
        <dbReference type="Proteomes" id="UP000799291"/>
    </source>
</evidence>
<reference evidence="4" key="1">
    <citation type="journal article" date="2020" name="Stud. Mycol.">
        <title>101 Dothideomycetes genomes: a test case for predicting lifestyles and emergence of pathogens.</title>
        <authorList>
            <person name="Haridas S."/>
            <person name="Albert R."/>
            <person name="Binder M."/>
            <person name="Bloem J."/>
            <person name="Labutti K."/>
            <person name="Salamov A."/>
            <person name="Andreopoulos B."/>
            <person name="Baker S."/>
            <person name="Barry K."/>
            <person name="Bills G."/>
            <person name="Bluhm B."/>
            <person name="Cannon C."/>
            <person name="Castanera R."/>
            <person name="Culley D."/>
            <person name="Daum C."/>
            <person name="Ezra D."/>
            <person name="Gonzalez J."/>
            <person name="Henrissat B."/>
            <person name="Kuo A."/>
            <person name="Liang C."/>
            <person name="Lipzen A."/>
            <person name="Lutzoni F."/>
            <person name="Magnuson J."/>
            <person name="Mondo S."/>
            <person name="Nolan M."/>
            <person name="Ohm R."/>
            <person name="Pangilinan J."/>
            <person name="Park H.-J."/>
            <person name="Ramirez L."/>
            <person name="Alfaro M."/>
            <person name="Sun H."/>
            <person name="Tritt A."/>
            <person name="Yoshinaga Y."/>
            <person name="Zwiers L.-H."/>
            <person name="Turgeon B."/>
            <person name="Goodwin S."/>
            <person name="Spatafora J."/>
            <person name="Crous P."/>
            <person name="Grigoriev I."/>
        </authorList>
    </citation>
    <scope>NUCLEOTIDE SEQUENCE</scope>
    <source>
        <strain evidence="4">CBS 122367</strain>
    </source>
</reference>
<evidence type="ECO:0000256" key="3">
    <source>
        <dbReference type="PROSITE-ProRule" id="PRU00023"/>
    </source>
</evidence>
<dbReference type="InterPro" id="IPR002110">
    <property type="entry name" value="Ankyrin_rpt"/>
</dbReference>
<feature type="repeat" description="ANK" evidence="3">
    <location>
        <begin position="111"/>
        <end position="138"/>
    </location>
</feature>
<evidence type="ECO:0000313" key="4">
    <source>
        <dbReference type="EMBL" id="KAF2676285.1"/>
    </source>
</evidence>
<evidence type="ECO:0000256" key="2">
    <source>
        <dbReference type="ARBA" id="ARBA00023043"/>
    </source>
</evidence>
<proteinExistence type="predicted"/>
<dbReference type="Pfam" id="PF12796">
    <property type="entry name" value="Ank_2"/>
    <property type="match status" value="1"/>
</dbReference>
<dbReference type="PANTHER" id="PTHR24171">
    <property type="entry name" value="ANKYRIN REPEAT DOMAIN-CONTAINING PROTEIN 39-RELATED"/>
    <property type="match status" value="1"/>
</dbReference>
<dbReference type="SMART" id="SM00248">
    <property type="entry name" value="ANK"/>
    <property type="match status" value="4"/>
</dbReference>
<evidence type="ECO:0000256" key="1">
    <source>
        <dbReference type="ARBA" id="ARBA00022737"/>
    </source>
</evidence>
<keyword evidence="5" id="KW-1185">Reference proteome</keyword>
<dbReference type="Proteomes" id="UP000799291">
    <property type="component" value="Unassembled WGS sequence"/>
</dbReference>
<name>A0A6G1IDS7_9PLEO</name>
<keyword evidence="2 3" id="KW-0040">ANK repeat</keyword>
<protein>
    <submittedName>
        <fullName evidence="4">Ankyrin</fullName>
    </submittedName>
</protein>
<dbReference type="EMBL" id="MU005637">
    <property type="protein sequence ID" value="KAF2676285.1"/>
    <property type="molecule type" value="Genomic_DNA"/>
</dbReference>
<dbReference type="PROSITE" id="PS50088">
    <property type="entry name" value="ANK_REPEAT"/>
    <property type="match status" value="1"/>
</dbReference>
<dbReference type="InterPro" id="IPR036770">
    <property type="entry name" value="Ankyrin_rpt-contain_sf"/>
</dbReference>
<sequence>MSPAVIRFTNITTEFLSAFWTPNVGTFKMLMHVKARHPKSEMEKHDLGRLVEDAASQGWEDLIRHILTIGAPVDGRSYLWANPLAEACERGFEGIVRLLLEHGAKIHDITLAAAAKGGHLNVVRALLEYGADPNQGEPLPIISAISRERKDMFQELLGYGASLAGQNGVEAVKKAREEGLESMLALLEEHGVDIRE</sequence>
<gene>
    <name evidence="4" type="ORF">K458DRAFT_424898</name>
</gene>
<dbReference type="SUPFAM" id="SSF48403">
    <property type="entry name" value="Ankyrin repeat"/>
    <property type="match status" value="1"/>
</dbReference>
<keyword evidence="1" id="KW-0677">Repeat</keyword>
<dbReference type="OrthoDB" id="4772757at2759"/>
<dbReference type="Gene3D" id="1.25.40.20">
    <property type="entry name" value="Ankyrin repeat-containing domain"/>
    <property type="match status" value="1"/>
</dbReference>
<dbReference type="AlphaFoldDB" id="A0A6G1IDS7"/>